<evidence type="ECO:0000313" key="2">
    <source>
        <dbReference type="Proteomes" id="UP000289486"/>
    </source>
</evidence>
<sequence length="187" mass="21116">MIKTGPNTPIISACNRLIWTAGRQPEVMELIDRMDTIDQAVKMAVLAGAPPIRFRGLDVRSGSIDGIIDIEGIGAKLLYVAVSFDSEPLDAHLLHCQRQLYDLNQRKETHLHMDSCFMLVVNKCAGTVRERVVPYRDEFAIDFQHIYDAELGSALSMREMLNDQCMACPLRLDCDTFSQWEDNRDGV</sequence>
<dbReference type="Proteomes" id="UP000289486">
    <property type="component" value="Segment"/>
</dbReference>
<organism evidence="1 2">
    <name type="scientific">Pantoea phage vB_PagM_LIET2</name>
    <dbReference type="NCBI Taxonomy" id="2508071"/>
    <lineage>
        <taxon>Viruses</taxon>
        <taxon>Duplodnaviria</taxon>
        <taxon>Heunggongvirae</taxon>
        <taxon>Uroviricota</taxon>
        <taxon>Caudoviricetes</taxon>
        <taxon>Lietduovirus</taxon>
        <taxon>Lietduovirus LIET2</taxon>
    </lineage>
</organism>
<gene>
    <name evidence="1" type="ORF">LIET2_gp114</name>
</gene>
<evidence type="ECO:0000313" key="1">
    <source>
        <dbReference type="EMBL" id="QAX92366.1"/>
    </source>
</evidence>
<reference evidence="1 2" key="1">
    <citation type="submission" date="2019-01" db="EMBL/GenBank/DDBJ databases">
        <title>Complete genome sequence of Pantoea phage vB_PagM_LIET2.</title>
        <authorList>
            <person name="Truncaite L."/>
            <person name="Simoliuniene M."/>
            <person name="Kazlauskas D."/>
            <person name="Meskys R."/>
            <person name="Simoliunas E."/>
        </authorList>
    </citation>
    <scope>NUCLEOTIDE SEQUENCE [LARGE SCALE GENOMIC DNA]</scope>
</reference>
<protein>
    <submittedName>
        <fullName evidence="1">Uncharacterized protein</fullName>
    </submittedName>
</protein>
<accession>A0A411AWA5</accession>
<dbReference type="EMBL" id="MK388689">
    <property type="protein sequence ID" value="QAX92366.1"/>
    <property type="molecule type" value="Genomic_DNA"/>
</dbReference>
<name>A0A411AWA5_9CAUD</name>
<keyword evidence="2" id="KW-1185">Reference proteome</keyword>
<proteinExistence type="predicted"/>